<reference evidence="1" key="1">
    <citation type="submission" date="2016-06" db="UniProtKB">
        <authorList>
            <consortium name="WormBaseParasite"/>
        </authorList>
    </citation>
    <scope>IDENTIFICATION</scope>
</reference>
<dbReference type="WBParaSite" id="ECPE_0001781801-mRNA-1">
    <property type="protein sequence ID" value="ECPE_0001781801-mRNA-1"/>
    <property type="gene ID" value="ECPE_0001781801"/>
</dbReference>
<organism evidence="1">
    <name type="scientific">Echinostoma caproni</name>
    <dbReference type="NCBI Taxonomy" id="27848"/>
    <lineage>
        <taxon>Eukaryota</taxon>
        <taxon>Metazoa</taxon>
        <taxon>Spiralia</taxon>
        <taxon>Lophotrochozoa</taxon>
        <taxon>Platyhelminthes</taxon>
        <taxon>Trematoda</taxon>
        <taxon>Digenea</taxon>
        <taxon>Plagiorchiida</taxon>
        <taxon>Echinostomata</taxon>
        <taxon>Echinostomatoidea</taxon>
        <taxon>Echinostomatidae</taxon>
        <taxon>Echinostoma</taxon>
    </lineage>
</organism>
<accession>A0A183BEY8</accession>
<evidence type="ECO:0000313" key="1">
    <source>
        <dbReference type="WBParaSite" id="ECPE_0001781801-mRNA-1"/>
    </source>
</evidence>
<dbReference type="AlphaFoldDB" id="A0A183BEY8"/>
<name>A0A183BEY8_9TREM</name>
<protein>
    <submittedName>
        <fullName evidence="1">MG3 domain-containing protein</fullName>
    </submittedName>
</protein>
<sequence>LSGFAPVDKRDIRSQLHPDRDRERLVNQADRTDAHIDELGGPINITISVRLADAAKEGNIQALTVAYGTKEKQCVAKLAIPINPETDIKALLDTKIYTETVSIYPKSHSWSASQWIKAATISSYGNQIPLNVTQPYRLTEVLTGSLHFGENWELLADVKFHERFDFPNNDPVKIDTISMDVFCSVNPHIPKASNNLFFATTNVALYATRSESFILSGFHNTE</sequence>
<proteinExistence type="predicted"/>